<evidence type="ECO:0000313" key="1">
    <source>
        <dbReference type="EMBL" id="JAE06074.1"/>
    </source>
</evidence>
<reference evidence="1" key="2">
    <citation type="journal article" date="2015" name="Data Brief">
        <title>Shoot transcriptome of the giant reed, Arundo donax.</title>
        <authorList>
            <person name="Barrero R.A."/>
            <person name="Guerrero F.D."/>
            <person name="Moolhuijzen P."/>
            <person name="Goolsby J.A."/>
            <person name="Tidwell J."/>
            <person name="Bellgard S.E."/>
            <person name="Bellgard M.I."/>
        </authorList>
    </citation>
    <scope>NUCLEOTIDE SEQUENCE</scope>
    <source>
        <tissue evidence="1">Shoot tissue taken approximately 20 cm above the soil surface</tissue>
    </source>
</reference>
<reference evidence="1" key="1">
    <citation type="submission" date="2014-09" db="EMBL/GenBank/DDBJ databases">
        <authorList>
            <person name="Magalhaes I.L.F."/>
            <person name="Oliveira U."/>
            <person name="Santos F.R."/>
            <person name="Vidigal T.H.D.A."/>
            <person name="Brescovit A.D."/>
            <person name="Santos A.J."/>
        </authorList>
    </citation>
    <scope>NUCLEOTIDE SEQUENCE</scope>
    <source>
        <tissue evidence="1">Shoot tissue taken approximately 20 cm above the soil surface</tissue>
    </source>
</reference>
<dbReference type="AlphaFoldDB" id="A0A0A9F4E8"/>
<organism evidence="1">
    <name type="scientific">Arundo donax</name>
    <name type="common">Giant reed</name>
    <name type="synonym">Donax arundinaceus</name>
    <dbReference type="NCBI Taxonomy" id="35708"/>
    <lineage>
        <taxon>Eukaryota</taxon>
        <taxon>Viridiplantae</taxon>
        <taxon>Streptophyta</taxon>
        <taxon>Embryophyta</taxon>
        <taxon>Tracheophyta</taxon>
        <taxon>Spermatophyta</taxon>
        <taxon>Magnoliopsida</taxon>
        <taxon>Liliopsida</taxon>
        <taxon>Poales</taxon>
        <taxon>Poaceae</taxon>
        <taxon>PACMAD clade</taxon>
        <taxon>Arundinoideae</taxon>
        <taxon>Arundineae</taxon>
        <taxon>Arundo</taxon>
    </lineage>
</organism>
<dbReference type="EMBL" id="GBRH01191822">
    <property type="protein sequence ID" value="JAE06074.1"/>
    <property type="molecule type" value="Transcribed_RNA"/>
</dbReference>
<proteinExistence type="predicted"/>
<accession>A0A0A9F4E8</accession>
<name>A0A0A9F4E8_ARUDO</name>
<sequence length="42" mass="4899">MFFMEINYVQNCPIEQWSLSAGFDVIMHEKGFSETEISIIGR</sequence>
<protein>
    <submittedName>
        <fullName evidence="1">Uncharacterized protein</fullName>
    </submittedName>
</protein>